<evidence type="ECO:0000259" key="3">
    <source>
        <dbReference type="Pfam" id="PF00534"/>
    </source>
</evidence>
<organism evidence="5 6">
    <name type="scientific">Candidatus Kutchimonas denitrificans</name>
    <dbReference type="NCBI Taxonomy" id="3056748"/>
    <lineage>
        <taxon>Bacteria</taxon>
        <taxon>Pseudomonadati</taxon>
        <taxon>Gemmatimonadota</taxon>
        <taxon>Gemmatimonadia</taxon>
        <taxon>Candidatus Palauibacterales</taxon>
        <taxon>Candidatus Palauibacteraceae</taxon>
        <taxon>Candidatus Kutchimonas</taxon>
    </lineage>
</organism>
<dbReference type="AlphaFoldDB" id="A0AAE4Z7L0"/>
<sequence>MGLNIVLQCLYYPPEVGGLESHVAGLGEGLARRGHEVRMLTSRSRPDLPRREALAGVQVRRVWMPSRSPLGWLAHTVASIFAHANWARSADILHAHTFASAVPGMISRKRYGAPLVVTLHTSHFLMRAPKPGWRAVFRRIIESADYLLATSEEIRQVALAISRHPRSEVMTNAVDTDRFAPRTGPLEGDRRQIIVPRRLFPKNGVEYFVRALPLIAADLDVEARVVGDGPERERLTSLAAELGVSDRIRFLGARSNEEMPGLLREAELAVIPSLIEATSIAALEAMSCGLPVAASAVGGLPEIIDERVGSLFEPANPQALADAVASLLRRPDLRDLGAEGRRRVVANWSLDRMVERHLEIYNELIDEAKAKEQG</sequence>
<evidence type="ECO:0000313" key="5">
    <source>
        <dbReference type="EMBL" id="NIR75249.1"/>
    </source>
</evidence>
<evidence type="ECO:0000256" key="2">
    <source>
        <dbReference type="ARBA" id="ARBA00022679"/>
    </source>
</evidence>
<gene>
    <name evidence="5" type="ORF">GWO12_09070</name>
</gene>
<keyword evidence="2" id="KW-0808">Transferase</keyword>
<evidence type="ECO:0000256" key="1">
    <source>
        <dbReference type="ARBA" id="ARBA00022676"/>
    </source>
</evidence>
<accession>A0AAE4Z7L0</accession>
<dbReference type="CDD" id="cd03801">
    <property type="entry name" value="GT4_PimA-like"/>
    <property type="match status" value="1"/>
</dbReference>
<feature type="domain" description="Glycosyltransferase subfamily 4-like N-terminal" evidence="4">
    <location>
        <begin position="16"/>
        <end position="178"/>
    </location>
</feature>
<protein>
    <submittedName>
        <fullName evidence="5">Glycosyltransferase family 4 protein</fullName>
    </submittedName>
</protein>
<proteinExistence type="predicted"/>
<dbReference type="Pfam" id="PF00534">
    <property type="entry name" value="Glycos_transf_1"/>
    <property type="match status" value="1"/>
</dbReference>
<evidence type="ECO:0000259" key="4">
    <source>
        <dbReference type="Pfam" id="PF13439"/>
    </source>
</evidence>
<dbReference type="EMBL" id="JAACAK010000067">
    <property type="protein sequence ID" value="NIR75249.1"/>
    <property type="molecule type" value="Genomic_DNA"/>
</dbReference>
<evidence type="ECO:0000313" key="6">
    <source>
        <dbReference type="Proteomes" id="UP000702544"/>
    </source>
</evidence>
<dbReference type="Proteomes" id="UP000702544">
    <property type="component" value="Unassembled WGS sequence"/>
</dbReference>
<dbReference type="PANTHER" id="PTHR12526:SF510">
    <property type="entry name" value="D-INOSITOL 3-PHOSPHATE GLYCOSYLTRANSFERASE"/>
    <property type="match status" value="1"/>
</dbReference>
<dbReference type="PANTHER" id="PTHR12526">
    <property type="entry name" value="GLYCOSYLTRANSFERASE"/>
    <property type="match status" value="1"/>
</dbReference>
<dbReference type="SUPFAM" id="SSF53756">
    <property type="entry name" value="UDP-Glycosyltransferase/glycogen phosphorylase"/>
    <property type="match status" value="1"/>
</dbReference>
<comment type="caution">
    <text evidence="5">The sequence shown here is derived from an EMBL/GenBank/DDBJ whole genome shotgun (WGS) entry which is preliminary data.</text>
</comment>
<dbReference type="InterPro" id="IPR028098">
    <property type="entry name" value="Glyco_trans_4-like_N"/>
</dbReference>
<dbReference type="GO" id="GO:0016757">
    <property type="term" value="F:glycosyltransferase activity"/>
    <property type="evidence" value="ECO:0007669"/>
    <property type="project" value="UniProtKB-KW"/>
</dbReference>
<feature type="domain" description="Glycosyl transferase family 1" evidence="3">
    <location>
        <begin position="185"/>
        <end position="335"/>
    </location>
</feature>
<name>A0AAE4Z7L0_9BACT</name>
<reference evidence="5 6" key="1">
    <citation type="submission" date="2020-01" db="EMBL/GenBank/DDBJ databases">
        <title>Genomes assembled from Gulf of Kutch pelagic sediment metagenomes.</title>
        <authorList>
            <person name="Chandrashekar M."/>
            <person name="Mahajan M.S."/>
            <person name="Dave K.J."/>
            <person name="Vatsa P."/>
            <person name="Nathani N.M."/>
        </authorList>
    </citation>
    <scope>NUCLEOTIDE SEQUENCE [LARGE SCALE GENOMIC DNA]</scope>
    <source>
        <strain evidence="5">KS3-K002</strain>
    </source>
</reference>
<keyword evidence="1" id="KW-0328">Glycosyltransferase</keyword>
<dbReference type="Pfam" id="PF13439">
    <property type="entry name" value="Glyco_transf_4"/>
    <property type="match status" value="1"/>
</dbReference>
<dbReference type="Gene3D" id="3.40.50.2000">
    <property type="entry name" value="Glycogen Phosphorylase B"/>
    <property type="match status" value="2"/>
</dbReference>
<dbReference type="InterPro" id="IPR001296">
    <property type="entry name" value="Glyco_trans_1"/>
</dbReference>